<dbReference type="Proteomes" id="UP001287445">
    <property type="component" value="Unassembled WGS sequence"/>
</dbReference>
<dbReference type="AlphaFoldDB" id="A0AAJ2R0M3"/>
<reference evidence="1" key="1">
    <citation type="submission" date="2023-11" db="EMBL/GenBank/DDBJ databases">
        <title>Identification and selenium tolerance of Delftia acidovorans R3-25.</title>
        <authorList>
            <person name="Zhang S."/>
            <person name="Liu Y."/>
            <person name="Guo Y."/>
        </authorList>
    </citation>
    <scope>NUCLEOTIDE SEQUENCE</scope>
    <source>
        <strain evidence="1">R3-25</strain>
    </source>
</reference>
<protein>
    <submittedName>
        <fullName evidence="1">Uncharacterized protein</fullName>
    </submittedName>
</protein>
<sequence>MTLPDFQPRWRIGRRPACITSHALPHVIDVLSGVSLRVHSNVQTACPERAMPAAWLAFAGWPAALCAAPPGHRIPVPSGRGKMQGKIEGCGTKVRTKRVCTWGWRGTRYLPAPCRELVQSLVGLDETACMPRHGPMACAGTTS</sequence>
<organism evidence="1 2">
    <name type="scientific">Delftia acidovorans</name>
    <name type="common">Pseudomonas acidovorans</name>
    <name type="synonym">Comamonas acidovorans</name>
    <dbReference type="NCBI Taxonomy" id="80866"/>
    <lineage>
        <taxon>Bacteria</taxon>
        <taxon>Pseudomonadati</taxon>
        <taxon>Pseudomonadota</taxon>
        <taxon>Betaproteobacteria</taxon>
        <taxon>Burkholderiales</taxon>
        <taxon>Comamonadaceae</taxon>
        <taxon>Delftia</taxon>
    </lineage>
</organism>
<comment type="caution">
    <text evidence="1">The sequence shown here is derived from an EMBL/GenBank/DDBJ whole genome shotgun (WGS) entry which is preliminary data.</text>
</comment>
<accession>A0AAJ2R0M3</accession>
<name>A0AAJ2R0M3_DELAC</name>
<dbReference type="RefSeq" id="WP_319073185.1">
    <property type="nucleotide sequence ID" value="NZ_JAWWMZ010000003.1"/>
</dbReference>
<dbReference type="EMBL" id="JAWWMZ010000003">
    <property type="protein sequence ID" value="MDX4953651.1"/>
    <property type="molecule type" value="Genomic_DNA"/>
</dbReference>
<evidence type="ECO:0000313" key="1">
    <source>
        <dbReference type="EMBL" id="MDX4953651.1"/>
    </source>
</evidence>
<proteinExistence type="predicted"/>
<evidence type="ECO:0000313" key="2">
    <source>
        <dbReference type="Proteomes" id="UP001287445"/>
    </source>
</evidence>
<gene>
    <name evidence="1" type="ORF">SGN30_09485</name>
</gene>